<dbReference type="Proteomes" id="UP000504636">
    <property type="component" value="Unplaced"/>
</dbReference>
<dbReference type="GeneID" id="54468958"/>
<keyword evidence="3" id="KW-0812">Transmembrane</keyword>
<evidence type="ECO:0000256" key="3">
    <source>
        <dbReference type="SAM" id="Phobius"/>
    </source>
</evidence>
<feature type="region of interest" description="Disordered" evidence="2">
    <location>
        <begin position="223"/>
        <end position="243"/>
    </location>
</feature>
<reference evidence="4 6" key="1">
    <citation type="journal article" date="2020" name="Stud. Mycol.">
        <title>101 Dothideomycetes genomes: a test case for predicting lifestyles and emergence of pathogens.</title>
        <authorList>
            <person name="Haridas S."/>
            <person name="Albert R."/>
            <person name="Binder M."/>
            <person name="Bloem J."/>
            <person name="Labutti K."/>
            <person name="Salamov A."/>
            <person name="Andreopoulos B."/>
            <person name="Baker S."/>
            <person name="Barry K."/>
            <person name="Bills G."/>
            <person name="Bluhm B."/>
            <person name="Cannon C."/>
            <person name="Castanera R."/>
            <person name="Culley D."/>
            <person name="Daum C."/>
            <person name="Ezra D."/>
            <person name="Gonzalez J."/>
            <person name="Henrissat B."/>
            <person name="Kuo A."/>
            <person name="Liang C."/>
            <person name="Lipzen A."/>
            <person name="Lutzoni F."/>
            <person name="Magnuson J."/>
            <person name="Mondo S."/>
            <person name="Nolan M."/>
            <person name="Ohm R."/>
            <person name="Pangilinan J."/>
            <person name="Park H.-J."/>
            <person name="Ramirez L."/>
            <person name="Alfaro M."/>
            <person name="Sun H."/>
            <person name="Tritt A."/>
            <person name="Yoshinaga Y."/>
            <person name="Zwiers L.-H."/>
            <person name="Turgeon B."/>
            <person name="Goodwin S."/>
            <person name="Spatafora J."/>
            <person name="Crous P."/>
            <person name="Grigoriev I."/>
        </authorList>
    </citation>
    <scope>NUCLEOTIDE SEQUENCE</scope>
    <source>
        <strain evidence="4 6">CBS 304.34</strain>
    </source>
</reference>
<feature type="transmembrane region" description="Helical" evidence="3">
    <location>
        <begin position="161"/>
        <end position="181"/>
    </location>
</feature>
<dbReference type="AlphaFoldDB" id="A0A6A6YLF6"/>
<proteinExistence type="predicted"/>
<feature type="coiled-coil region" evidence="1">
    <location>
        <begin position="275"/>
        <end position="337"/>
    </location>
</feature>
<reference evidence="6" key="3">
    <citation type="submission" date="2025-04" db="UniProtKB">
        <authorList>
            <consortium name="RefSeq"/>
        </authorList>
    </citation>
    <scope>IDENTIFICATION</scope>
    <source>
        <strain evidence="6">CBS 304.34</strain>
    </source>
</reference>
<sequence>MAQNGRVFNMNTLAGVWGAYLYDPQGALHAARTAALALLASLGVYQFPIKDYWSVGGQEKRTIAYMNLTESYKNETESMSDKVKAQFDFVTEQMKNYTEQKLNLSQPIEEQWGEINRNNYLIQENLNRLQTDAVRNITLEMEGRWLATESRLATLSRLSDAGIWIIFFIVILLGAFAGAWYNRNVRMQEVDDRLTAQIEQLGADIERKRDGWTYRAIRDLFSDPGDDDKSNDEDGDDNTPAKHYGAAKRRELRELRRIVYRRIDRRAHRVVQPAVAKAETFGDELKRRINALEDDFMDDAQGIEHPMTHTNQLWIDLEKERKARQALEARLDALTQHGGVQATSNHTDTGDDVSNEAGSEKYLTEEQATELFGRLNAAAGTTQAQQSLEVGQTTDELQREIAEAMEDHKDSKTSAVNPQDFDLRITKLEKKVQEVDSGRREPTKTTSEKTVTVLETSNFVGKSELNELRKEFKEKLENLKSCNCKTPTTLENTLSADNSQVSVSEFEELKEKFENFKSCNGETPTVLENASPADISQISASEFAELKQKVEDIKPCHCSSQPEWGTINLS</sequence>
<keyword evidence="5" id="KW-1185">Reference proteome</keyword>
<dbReference type="RefSeq" id="XP_033576332.1">
    <property type="nucleotide sequence ID" value="XM_033728065.1"/>
</dbReference>
<feature type="region of interest" description="Disordered" evidence="2">
    <location>
        <begin position="337"/>
        <end position="359"/>
    </location>
</feature>
<name>A0A6A6YLF6_9PEZI</name>
<keyword evidence="1" id="KW-0175">Coiled coil</keyword>
<evidence type="ECO:0000256" key="2">
    <source>
        <dbReference type="SAM" id="MobiDB-lite"/>
    </source>
</evidence>
<feature type="compositionally biased region" description="Acidic residues" evidence="2">
    <location>
        <begin position="224"/>
        <end position="237"/>
    </location>
</feature>
<protein>
    <submittedName>
        <fullName evidence="4 6">Uncharacterized protein</fullName>
    </submittedName>
</protein>
<evidence type="ECO:0000313" key="5">
    <source>
        <dbReference type="Proteomes" id="UP000504636"/>
    </source>
</evidence>
<dbReference type="EMBL" id="MU003701">
    <property type="protein sequence ID" value="KAF2809368.1"/>
    <property type="molecule type" value="Genomic_DNA"/>
</dbReference>
<evidence type="ECO:0000313" key="6">
    <source>
        <dbReference type="RefSeq" id="XP_033576332.1"/>
    </source>
</evidence>
<keyword evidence="3" id="KW-1133">Transmembrane helix</keyword>
<keyword evidence="3" id="KW-0472">Membrane</keyword>
<evidence type="ECO:0000313" key="4">
    <source>
        <dbReference type="EMBL" id="KAF2809368.1"/>
    </source>
</evidence>
<organism evidence="4">
    <name type="scientific">Mytilinidion resinicola</name>
    <dbReference type="NCBI Taxonomy" id="574789"/>
    <lineage>
        <taxon>Eukaryota</taxon>
        <taxon>Fungi</taxon>
        <taxon>Dikarya</taxon>
        <taxon>Ascomycota</taxon>
        <taxon>Pezizomycotina</taxon>
        <taxon>Dothideomycetes</taxon>
        <taxon>Pleosporomycetidae</taxon>
        <taxon>Mytilinidiales</taxon>
        <taxon>Mytilinidiaceae</taxon>
        <taxon>Mytilinidion</taxon>
    </lineage>
</organism>
<reference evidence="6" key="2">
    <citation type="submission" date="2020-04" db="EMBL/GenBank/DDBJ databases">
        <authorList>
            <consortium name="NCBI Genome Project"/>
        </authorList>
    </citation>
    <scope>NUCLEOTIDE SEQUENCE</scope>
    <source>
        <strain evidence="6">CBS 304.34</strain>
    </source>
</reference>
<accession>A0A6A6YLF6</accession>
<evidence type="ECO:0000256" key="1">
    <source>
        <dbReference type="SAM" id="Coils"/>
    </source>
</evidence>
<dbReference type="OrthoDB" id="10643739at2759"/>
<gene>
    <name evidence="4 6" type="ORF">BDZ99DRAFT_571207</name>
</gene>